<dbReference type="SUPFAM" id="SSF52200">
    <property type="entry name" value="Toll/Interleukin receptor TIR domain"/>
    <property type="match status" value="1"/>
</dbReference>
<feature type="domain" description="TIR" evidence="2">
    <location>
        <begin position="18"/>
        <end position="154"/>
    </location>
</feature>
<protein>
    <recommendedName>
        <fullName evidence="2">TIR domain-containing protein</fullName>
    </recommendedName>
</protein>
<dbReference type="EMBL" id="BT147488">
    <property type="protein sequence ID" value="AFK47282.1"/>
    <property type="molecule type" value="mRNA"/>
</dbReference>
<dbReference type="Pfam" id="PF01582">
    <property type="entry name" value="TIR"/>
    <property type="match status" value="1"/>
</dbReference>
<dbReference type="SMART" id="SM00255">
    <property type="entry name" value="TIR"/>
    <property type="match status" value="1"/>
</dbReference>
<accession>I3T440</accession>
<proteinExistence type="evidence at transcript level"/>
<dbReference type="PANTHER" id="PTHR32009">
    <property type="entry name" value="TMV RESISTANCE PROTEIN N-LIKE"/>
    <property type="match status" value="1"/>
</dbReference>
<name>I3T440_LOTJA</name>
<organism evidence="3">
    <name type="scientific">Lotus japonicus</name>
    <name type="common">Lotus corniculatus var. japonicus</name>
    <dbReference type="NCBI Taxonomy" id="34305"/>
    <lineage>
        <taxon>Eukaryota</taxon>
        <taxon>Viridiplantae</taxon>
        <taxon>Streptophyta</taxon>
        <taxon>Embryophyta</taxon>
        <taxon>Tracheophyta</taxon>
        <taxon>Spermatophyta</taxon>
        <taxon>Magnoliopsida</taxon>
        <taxon>eudicotyledons</taxon>
        <taxon>Gunneridae</taxon>
        <taxon>Pentapetalae</taxon>
        <taxon>rosids</taxon>
        <taxon>fabids</taxon>
        <taxon>Fabales</taxon>
        <taxon>Fabaceae</taxon>
        <taxon>Papilionoideae</taxon>
        <taxon>50 kb inversion clade</taxon>
        <taxon>NPAAA clade</taxon>
        <taxon>Hologalegina</taxon>
        <taxon>robinioid clade</taxon>
        <taxon>Loteae</taxon>
        <taxon>Lotus</taxon>
    </lineage>
</organism>
<dbReference type="PROSITE" id="PS50104">
    <property type="entry name" value="TIR"/>
    <property type="match status" value="1"/>
</dbReference>
<dbReference type="PANTHER" id="PTHR32009:SF113">
    <property type="entry name" value="TIR-LIKE DOMAIN PROTEIN TSDC PROTEIN"/>
    <property type="match status" value="1"/>
</dbReference>
<reference evidence="3" key="1">
    <citation type="submission" date="2012-05" db="EMBL/GenBank/DDBJ databases">
        <authorList>
            <person name="Krishnakumar V."/>
            <person name="Cheung F."/>
            <person name="Xiao Y."/>
            <person name="Chan A."/>
            <person name="Moskal W.A."/>
            <person name="Town C.D."/>
        </authorList>
    </citation>
    <scope>NUCLEOTIDE SEQUENCE</scope>
</reference>
<dbReference type="GO" id="GO:0007165">
    <property type="term" value="P:signal transduction"/>
    <property type="evidence" value="ECO:0007669"/>
    <property type="project" value="InterPro"/>
</dbReference>
<sequence length="185" mass="21511">MLNEGADAIDELSTTRTQRYDVFLSFCGEDSGSTFTGNIYNALRQKRIKTFFQPENDDGEPTSLSVDKAIQESRLIIVVFSEHYAVSASCLNELVKIVDVMIMNNQLVWPVYYGVEAPEIRHQRGRYGEAMAKFEERYEFERVQKWRNALFKVSGSKGWAYYQDVYEYEFIKKIVEKAIAIENHM</sequence>
<dbReference type="AlphaFoldDB" id="I3T440"/>
<keyword evidence="1" id="KW-0520">NAD</keyword>
<evidence type="ECO:0000259" key="2">
    <source>
        <dbReference type="PROSITE" id="PS50104"/>
    </source>
</evidence>
<evidence type="ECO:0000313" key="3">
    <source>
        <dbReference type="EMBL" id="AFK47282.1"/>
    </source>
</evidence>
<dbReference type="Gene3D" id="3.40.50.10140">
    <property type="entry name" value="Toll/interleukin-1 receptor homology (TIR) domain"/>
    <property type="match status" value="1"/>
</dbReference>
<dbReference type="InterPro" id="IPR000157">
    <property type="entry name" value="TIR_dom"/>
</dbReference>
<evidence type="ECO:0000256" key="1">
    <source>
        <dbReference type="ARBA" id="ARBA00023027"/>
    </source>
</evidence>
<dbReference type="InterPro" id="IPR035897">
    <property type="entry name" value="Toll_tir_struct_dom_sf"/>
</dbReference>